<dbReference type="GO" id="GO:0005886">
    <property type="term" value="C:plasma membrane"/>
    <property type="evidence" value="ECO:0007669"/>
    <property type="project" value="TreeGrafter"/>
</dbReference>
<dbReference type="GO" id="GO:0017004">
    <property type="term" value="P:cytochrome complex assembly"/>
    <property type="evidence" value="ECO:0007669"/>
    <property type="project" value="UniProtKB-KW"/>
</dbReference>
<dbReference type="PANTHER" id="PTHR30071:SF1">
    <property type="entry name" value="CYTOCHROME B_B6 PROTEIN-RELATED"/>
    <property type="match status" value="1"/>
</dbReference>
<keyword evidence="3" id="KW-0201">Cytochrome c-type biogenesis</keyword>
<comment type="subcellular location">
    <subcellularLocation>
        <location evidence="1">Membrane</location>
        <topology evidence="1">Multi-pass membrane protein</topology>
    </subcellularLocation>
</comment>
<feature type="transmembrane region" description="Helical" evidence="7">
    <location>
        <begin position="120"/>
        <end position="141"/>
    </location>
</feature>
<dbReference type="InterPro" id="IPR017562">
    <property type="entry name" value="Cyt_c_biogenesis_CcsA"/>
</dbReference>
<keyword evidence="4 7" id="KW-1133">Transmembrane helix</keyword>
<keyword evidence="2 7" id="KW-0812">Transmembrane</keyword>
<dbReference type="KEGG" id="mhos:CXR34_00920"/>
<feature type="transmembrane region" description="Helical" evidence="7">
    <location>
        <begin position="183"/>
        <end position="211"/>
    </location>
</feature>
<feature type="transmembrane region" description="Helical" evidence="7">
    <location>
        <begin position="92"/>
        <end position="114"/>
    </location>
</feature>
<evidence type="ECO:0000256" key="6">
    <source>
        <dbReference type="SAM" id="MobiDB-lite"/>
    </source>
</evidence>
<feature type="compositionally biased region" description="Low complexity" evidence="6">
    <location>
        <begin position="54"/>
        <end position="79"/>
    </location>
</feature>
<proteinExistence type="predicted"/>
<evidence type="ECO:0000259" key="8">
    <source>
        <dbReference type="Pfam" id="PF01578"/>
    </source>
</evidence>
<dbReference type="GO" id="GO:0020037">
    <property type="term" value="F:heme binding"/>
    <property type="evidence" value="ECO:0007669"/>
    <property type="project" value="InterPro"/>
</dbReference>
<organism evidence="9 10">
    <name type="scientific">Microbacterium hominis</name>
    <dbReference type="NCBI Taxonomy" id="162426"/>
    <lineage>
        <taxon>Bacteria</taxon>
        <taxon>Bacillati</taxon>
        <taxon>Actinomycetota</taxon>
        <taxon>Actinomycetes</taxon>
        <taxon>Micrococcales</taxon>
        <taxon>Microbacteriaceae</taxon>
        <taxon>Microbacterium</taxon>
    </lineage>
</organism>
<dbReference type="InterPro" id="IPR045062">
    <property type="entry name" value="Cyt_c_biogenesis_CcsA/CcmC"/>
</dbReference>
<dbReference type="InterPro" id="IPR002541">
    <property type="entry name" value="Cyt_c_assembly"/>
</dbReference>
<sequence>MMTPFLDALSLLLVYSAIAIYAAAFVAYTLHLARRASTPAVPVTVRVPVTAGATSTTDPDLAGTPTAPAPDTAPGAAAAPGGGRGAGKAARVGFVLTVLGWVFHLAGVVLRGVAADRVPWANMFEFSLTGTALIIATFLAVSLRVRLAYLGSAVLGLTVLLLGVATVSFYVPVVPLMPALQSGWLVIHVLVALLATAFFGLAFLVSLTYLLTTRRRGLPSRLTRLRDSLPGPEDLDRLAYRLTIVGFILWTFTLIAGAIWAGRAWGRFWGWDVKEVWTFIIWVLYAGYLHATATRGWAGTRAAWLCIVGFAAVLFNFGVVNVFFTGLHSYSGL</sequence>
<dbReference type="EMBL" id="CP025299">
    <property type="protein sequence ID" value="AUG31029.1"/>
    <property type="molecule type" value="Genomic_DNA"/>
</dbReference>
<feature type="region of interest" description="Disordered" evidence="6">
    <location>
        <begin position="54"/>
        <end position="81"/>
    </location>
</feature>
<keyword evidence="5 7" id="KW-0472">Membrane</keyword>
<dbReference type="NCBIfam" id="TIGR03144">
    <property type="entry name" value="cytochr_II_ccsB"/>
    <property type="match status" value="1"/>
</dbReference>
<evidence type="ECO:0000313" key="9">
    <source>
        <dbReference type="EMBL" id="AUG31029.1"/>
    </source>
</evidence>
<evidence type="ECO:0000256" key="4">
    <source>
        <dbReference type="ARBA" id="ARBA00022989"/>
    </source>
</evidence>
<evidence type="ECO:0000256" key="2">
    <source>
        <dbReference type="ARBA" id="ARBA00022692"/>
    </source>
</evidence>
<protein>
    <submittedName>
        <fullName evidence="9">C-type cytochrome biogenesis protein CcsB</fullName>
    </submittedName>
</protein>
<evidence type="ECO:0000256" key="1">
    <source>
        <dbReference type="ARBA" id="ARBA00004141"/>
    </source>
</evidence>
<feature type="transmembrane region" description="Helical" evidence="7">
    <location>
        <begin position="238"/>
        <end position="261"/>
    </location>
</feature>
<dbReference type="AlphaFoldDB" id="A0A2K9DJ38"/>
<feature type="domain" description="Cytochrome c assembly protein" evidence="8">
    <location>
        <begin position="128"/>
        <end position="328"/>
    </location>
</feature>
<feature type="transmembrane region" description="Helical" evidence="7">
    <location>
        <begin position="12"/>
        <end position="30"/>
    </location>
</feature>
<evidence type="ECO:0000256" key="7">
    <source>
        <dbReference type="SAM" id="Phobius"/>
    </source>
</evidence>
<dbReference type="Pfam" id="PF01578">
    <property type="entry name" value="Cytochrom_C_asm"/>
    <property type="match status" value="1"/>
</dbReference>
<dbReference type="Proteomes" id="UP000233276">
    <property type="component" value="Chromosome"/>
</dbReference>
<feature type="transmembrane region" description="Helical" evidence="7">
    <location>
        <begin position="303"/>
        <end position="324"/>
    </location>
</feature>
<name>A0A2K9DJ38_9MICO</name>
<feature type="transmembrane region" description="Helical" evidence="7">
    <location>
        <begin position="273"/>
        <end position="291"/>
    </location>
</feature>
<evidence type="ECO:0000313" key="10">
    <source>
        <dbReference type="Proteomes" id="UP000233276"/>
    </source>
</evidence>
<gene>
    <name evidence="9" type="primary">ccsB</name>
    <name evidence="9" type="ORF">CXR34_00920</name>
</gene>
<reference evidence="9 10" key="1">
    <citation type="submission" date="2017-12" db="EMBL/GenBank/DDBJ databases">
        <title>Isolation and characterization of estrogens degradatiion strain Microbacterium hominis SJTG1.</title>
        <authorList>
            <person name="Xiong W."/>
            <person name="Yin C."/>
            <person name="Zheng D."/>
            <person name="Liang R."/>
        </authorList>
    </citation>
    <scope>NUCLEOTIDE SEQUENCE [LARGE SCALE GENOMIC DNA]</scope>
    <source>
        <strain evidence="9 10">SJTG1</strain>
    </source>
</reference>
<evidence type="ECO:0000256" key="5">
    <source>
        <dbReference type="ARBA" id="ARBA00023136"/>
    </source>
</evidence>
<feature type="transmembrane region" description="Helical" evidence="7">
    <location>
        <begin position="148"/>
        <end position="171"/>
    </location>
</feature>
<accession>A0A2K9DJ38</accession>
<evidence type="ECO:0000256" key="3">
    <source>
        <dbReference type="ARBA" id="ARBA00022748"/>
    </source>
</evidence>
<dbReference type="PANTHER" id="PTHR30071">
    <property type="entry name" value="HEME EXPORTER PROTEIN C"/>
    <property type="match status" value="1"/>
</dbReference>